<gene>
    <name evidence="2" type="ORF">AVDCRST_MAG03-1603</name>
</gene>
<evidence type="ECO:0000313" key="2">
    <source>
        <dbReference type="EMBL" id="CAA9407204.1"/>
    </source>
</evidence>
<evidence type="ECO:0000256" key="1">
    <source>
        <dbReference type="SAM" id="Phobius"/>
    </source>
</evidence>
<feature type="transmembrane region" description="Helical" evidence="1">
    <location>
        <begin position="12"/>
        <end position="31"/>
    </location>
</feature>
<protein>
    <submittedName>
        <fullName evidence="2">Uncharacterized protein</fullName>
    </submittedName>
</protein>
<keyword evidence="1" id="KW-0472">Membrane</keyword>
<name>A0A6J4P639_9ACTN</name>
<dbReference type="AlphaFoldDB" id="A0A6J4P639"/>
<dbReference type="PROSITE" id="PS51257">
    <property type="entry name" value="PROKAR_LIPOPROTEIN"/>
    <property type="match status" value="1"/>
</dbReference>
<sequence>MPNTEEKISRAAFLKLGVAGISAMALAFAAGCGGEEDDDEGEEDD</sequence>
<accession>A0A6J4P639</accession>
<keyword evidence="1" id="KW-0812">Transmembrane</keyword>
<dbReference type="EMBL" id="CADCUT010000105">
    <property type="protein sequence ID" value="CAA9407204.1"/>
    <property type="molecule type" value="Genomic_DNA"/>
</dbReference>
<keyword evidence="1" id="KW-1133">Transmembrane helix</keyword>
<reference evidence="2" key="1">
    <citation type="submission" date="2020-02" db="EMBL/GenBank/DDBJ databases">
        <authorList>
            <person name="Meier V. D."/>
        </authorList>
    </citation>
    <scope>NUCLEOTIDE SEQUENCE</scope>
    <source>
        <strain evidence="2">AVDCRST_MAG03</strain>
    </source>
</reference>
<proteinExistence type="predicted"/>
<organism evidence="2">
    <name type="scientific">uncultured Rubrobacteraceae bacterium</name>
    <dbReference type="NCBI Taxonomy" id="349277"/>
    <lineage>
        <taxon>Bacteria</taxon>
        <taxon>Bacillati</taxon>
        <taxon>Actinomycetota</taxon>
        <taxon>Rubrobacteria</taxon>
        <taxon>Rubrobacterales</taxon>
        <taxon>Rubrobacteraceae</taxon>
        <taxon>environmental samples</taxon>
    </lineage>
</organism>